<dbReference type="PANTHER" id="PTHR34069:SF2">
    <property type="entry name" value="BETA-KETOACYL-[ACYL-CARRIER-PROTEIN] SYNTHASE III"/>
    <property type="match status" value="1"/>
</dbReference>
<dbReference type="PANTHER" id="PTHR34069">
    <property type="entry name" value="3-OXOACYL-[ACYL-CARRIER-PROTEIN] SYNTHASE 3"/>
    <property type="match status" value="1"/>
</dbReference>
<dbReference type="RefSeq" id="WP_067387888.1">
    <property type="nucleotide sequence ID" value="NZ_BCTA01000021.1"/>
</dbReference>
<evidence type="ECO:0000313" key="2">
    <source>
        <dbReference type="EMBL" id="MCV7022463.1"/>
    </source>
</evidence>
<accession>A0AAW5SEH4</accession>
<dbReference type="InterPro" id="IPR016039">
    <property type="entry name" value="Thiolase-like"/>
</dbReference>
<evidence type="ECO:0000313" key="4">
    <source>
        <dbReference type="Proteomes" id="UP001207528"/>
    </source>
</evidence>
<sequence length="289" mass="30441">MGTVIDQIAVVNGGWRNRHSALRLIDRAAKKCLRKGRRNADDVDLLVNAGIYRDRNLGEPALASMIQDDIGANDEEPHTGGHGTFSFDVANGSCGMLTALHIVDGFLKSRVIDCALVVAGDADPGRGSSEAFPYSPAGASLLCGWSEDGRGLGPVWWERSEDDDDTVSATIAMVEQRNLLRIRESVPAERGFARTAARAAQRCLTESDTGIDEIASIVAAPASPAFRAELASQLNVPLEHITVGDDQHMHTAALAAALGKAADTTPPDSLVMIIAAGAGVTAGAALYRM</sequence>
<dbReference type="Gene3D" id="3.40.47.10">
    <property type="match status" value="2"/>
</dbReference>
<dbReference type="Proteomes" id="UP000069773">
    <property type="component" value="Unassembled WGS sequence"/>
</dbReference>
<dbReference type="EMBL" id="BCTA01000021">
    <property type="protein sequence ID" value="GAT08126.1"/>
    <property type="molecule type" value="Genomic_DNA"/>
</dbReference>
<keyword evidence="3" id="KW-1185">Reference proteome</keyword>
<protein>
    <submittedName>
        <fullName evidence="1">3-oxoacyl-(Acyl-carrier-protein) synthase III</fullName>
    </submittedName>
    <submittedName>
        <fullName evidence="2">3-oxoacyl-ACP synthase</fullName>
    </submittedName>
</protein>
<reference evidence="2" key="2">
    <citation type="submission" date="2020-07" db="EMBL/GenBank/DDBJ databases">
        <authorList>
            <person name="Pettersson B.M.F."/>
            <person name="Behra P.R.K."/>
            <person name="Ramesh M."/>
            <person name="Das S."/>
            <person name="Dasgupta S."/>
            <person name="Kirsebom L.A."/>
        </authorList>
    </citation>
    <scope>NUCLEOTIDE SEQUENCE</scope>
    <source>
        <strain evidence="2">DSM 44203</strain>
    </source>
</reference>
<comment type="caution">
    <text evidence="2">The sequence shown here is derived from an EMBL/GenBank/DDBJ whole genome shotgun (WGS) entry which is preliminary data.</text>
</comment>
<organism evidence="2 4">
    <name type="scientific">Mycolicibacterium novocastrense</name>
    <name type="common">Mycobacterium novocastrense</name>
    <dbReference type="NCBI Taxonomy" id="59813"/>
    <lineage>
        <taxon>Bacteria</taxon>
        <taxon>Bacillati</taxon>
        <taxon>Actinomycetota</taxon>
        <taxon>Actinomycetes</taxon>
        <taxon>Mycobacteriales</taxon>
        <taxon>Mycobacteriaceae</taxon>
        <taxon>Mycolicibacterium</taxon>
    </lineage>
</organism>
<gene>
    <name evidence="2" type="ORF">H7I77_03735</name>
    <name evidence="1" type="ORF">RMCN_1259</name>
</gene>
<dbReference type="Proteomes" id="UP001207528">
    <property type="component" value="Unassembled WGS sequence"/>
</dbReference>
<dbReference type="EMBL" id="JACKTI010000019">
    <property type="protein sequence ID" value="MCV7022463.1"/>
    <property type="molecule type" value="Genomic_DNA"/>
</dbReference>
<dbReference type="AlphaFoldDB" id="A0AAW5SEH4"/>
<reference evidence="2" key="3">
    <citation type="journal article" date="2022" name="BMC Genomics">
        <title>Comparative genome analysis of mycobacteria focusing on tRNA and non-coding RNA.</title>
        <authorList>
            <person name="Behra P.R.K."/>
            <person name="Pettersson B.M.F."/>
            <person name="Ramesh M."/>
            <person name="Das S."/>
            <person name="Dasgupta S."/>
            <person name="Kirsebom L.A."/>
        </authorList>
    </citation>
    <scope>NUCLEOTIDE SEQUENCE</scope>
    <source>
        <strain evidence="2">DSM 44203</strain>
    </source>
</reference>
<name>A0AAW5SEH4_MYCNV</name>
<evidence type="ECO:0000313" key="3">
    <source>
        <dbReference type="Proteomes" id="UP000069773"/>
    </source>
</evidence>
<dbReference type="GO" id="GO:0044550">
    <property type="term" value="P:secondary metabolite biosynthetic process"/>
    <property type="evidence" value="ECO:0007669"/>
    <property type="project" value="TreeGrafter"/>
</dbReference>
<dbReference type="GO" id="GO:0016746">
    <property type="term" value="F:acyltransferase activity"/>
    <property type="evidence" value="ECO:0007669"/>
    <property type="project" value="UniProtKB-KW"/>
</dbReference>
<proteinExistence type="predicted"/>
<evidence type="ECO:0000313" key="1">
    <source>
        <dbReference type="EMBL" id="GAT08126.1"/>
    </source>
</evidence>
<dbReference type="SUPFAM" id="SSF53901">
    <property type="entry name" value="Thiolase-like"/>
    <property type="match status" value="1"/>
</dbReference>
<reference evidence="1 3" key="1">
    <citation type="journal article" date="2016" name="Genome Announc.">
        <title>Draft Genome Sequences of Five Rapidly Growing Mycobacterium Species, M. thermoresistibile, M. fortuitum subsp. acetamidolyticum, M. canariasense, M. brisbanense, and M. novocastrense.</title>
        <authorList>
            <person name="Katahira K."/>
            <person name="Ogura Y."/>
            <person name="Gotoh Y."/>
            <person name="Hayashi T."/>
        </authorList>
    </citation>
    <scope>NUCLEOTIDE SEQUENCE [LARGE SCALE GENOMIC DNA]</scope>
    <source>
        <strain evidence="1 3">JCM18114</strain>
    </source>
</reference>